<dbReference type="InterPro" id="IPR001584">
    <property type="entry name" value="Integrase_cat-core"/>
</dbReference>
<dbReference type="GO" id="GO:0006508">
    <property type="term" value="P:proteolysis"/>
    <property type="evidence" value="ECO:0007669"/>
    <property type="project" value="UniProtKB-KW"/>
</dbReference>
<dbReference type="GO" id="GO:0015074">
    <property type="term" value="P:DNA integration"/>
    <property type="evidence" value="ECO:0007669"/>
    <property type="project" value="InterPro"/>
</dbReference>
<evidence type="ECO:0000256" key="2">
    <source>
        <dbReference type="ARBA" id="ARBA00022723"/>
    </source>
</evidence>
<feature type="compositionally biased region" description="Pro residues" evidence="4">
    <location>
        <begin position="539"/>
        <end position="549"/>
    </location>
</feature>
<dbReference type="GO" id="GO:0046872">
    <property type="term" value="F:metal ion binding"/>
    <property type="evidence" value="ECO:0007669"/>
    <property type="project" value="UniProtKB-KW"/>
</dbReference>
<comment type="caution">
    <text evidence="6">The sequence shown here is derived from an EMBL/GenBank/DDBJ whole genome shotgun (WGS) entry which is preliminary data.</text>
</comment>
<evidence type="ECO:0000256" key="1">
    <source>
        <dbReference type="ARBA" id="ARBA00022670"/>
    </source>
</evidence>
<dbReference type="Gene3D" id="3.30.420.10">
    <property type="entry name" value="Ribonuclease H-like superfamily/Ribonuclease H"/>
    <property type="match status" value="1"/>
</dbReference>
<gene>
    <name evidence="6" type="ORF">Tci_479774</name>
</gene>
<reference evidence="6" key="1">
    <citation type="journal article" date="2019" name="Sci. Rep.">
        <title>Draft genome of Tanacetum cinerariifolium, the natural source of mosquito coil.</title>
        <authorList>
            <person name="Yamashiro T."/>
            <person name="Shiraishi A."/>
            <person name="Satake H."/>
            <person name="Nakayama K."/>
        </authorList>
    </citation>
    <scope>NUCLEOTIDE SEQUENCE</scope>
</reference>
<dbReference type="EMBL" id="BKCJ010238542">
    <property type="protein sequence ID" value="GEZ07801.1"/>
    <property type="molecule type" value="Genomic_DNA"/>
</dbReference>
<evidence type="ECO:0000259" key="5">
    <source>
        <dbReference type="PROSITE" id="PS50994"/>
    </source>
</evidence>
<keyword evidence="1" id="KW-0645">Protease</keyword>
<feature type="region of interest" description="Disordered" evidence="4">
    <location>
        <begin position="348"/>
        <end position="385"/>
    </location>
</feature>
<feature type="compositionally biased region" description="Low complexity" evidence="4">
    <location>
        <begin position="550"/>
        <end position="559"/>
    </location>
</feature>
<dbReference type="PROSITE" id="PS50994">
    <property type="entry name" value="INTEGRASE"/>
    <property type="match status" value="1"/>
</dbReference>
<name>A0A699I535_TANCI</name>
<evidence type="ECO:0000313" key="6">
    <source>
        <dbReference type="EMBL" id="GEZ07801.1"/>
    </source>
</evidence>
<dbReference type="AlphaFoldDB" id="A0A699I535"/>
<dbReference type="GO" id="GO:0008233">
    <property type="term" value="F:peptidase activity"/>
    <property type="evidence" value="ECO:0007669"/>
    <property type="project" value="UniProtKB-KW"/>
</dbReference>
<dbReference type="GO" id="GO:0003676">
    <property type="term" value="F:nucleic acid binding"/>
    <property type="evidence" value="ECO:0007669"/>
    <property type="project" value="InterPro"/>
</dbReference>
<dbReference type="InterPro" id="IPR012337">
    <property type="entry name" value="RNaseH-like_sf"/>
</dbReference>
<keyword evidence="3" id="KW-0378">Hydrolase</keyword>
<evidence type="ECO:0000256" key="3">
    <source>
        <dbReference type="ARBA" id="ARBA00022801"/>
    </source>
</evidence>
<sequence>MTGNISFLSDFKEFNGGYVAFGRNPKSGKISGKGKIKIGKLDFDDVYFFNELKFNLFSISQMCDKKNSVLLTDTECVVLSSDYKLPDENHVLLRVPRENNMYNVDLKNKGKQHRASCKFKPVSSVSHPLQRFSWVFFLATKDETSAVLKTFITGIENQINRKVKIIRCDNRTEFKNHDLNQFCGMKMIKKEFSVARTPQQNGVAERKNKTLIEAARTMLADSLLHIPFWAEAINTACYVKNKVLVNPLGKFDGKADEGFWVGYFVTSKAFRVFNSRTRIVQETLHINFLENKPNVAGIGPTWLFDIDTLIQSMNYQPVVSGSQPNHNEDPHNTDDDVVFGVQKNENEVHVSPSGIDKTKKHDDKAKRDDKGKSHVDPSKYPDDLDMPELEDIVYLDDEEDVAPQRRSMTRMVKEQGGLHQINDEDLYTYGCQSAFLYETLEEEVYVCQRPGFEDSDYPDKVYKVVKALYELHQDPRACMVRNVDNPSKFLMVGKGFFRVEALLFASMLVQPQATEKDEEVEVPTAPAPPSLTNSLSPPSQDPIPTPPQAQPATPSSPTQEQPTETSESSIPLLNTLLETSEEEGQEVREEEEVKVFRFPDVKKGSIDQDVSDATKDVSVAEPTVFDDEEVTMIMAQTLIKMKAEKAKILDEQIAQRLHDEEIKKAAAREKQEKDDLERAKVLQQQYDDKEENIDWNVVVEQIQEKYLDNIRKYQSLKKKQVFIAQARKNMIIYLKNMVGYKMKHFRGMTYDKVRPIFEREYKKVQTLFKPDKDVEEPTKKRVAEETLLQEIFKKLKAVEVKYPIIDWKIHSEGSRSYWKIIRGDGITEAYQGFKDMLKGFDKEDLVALVVGSRLMMLGKDDFAAEVTEEITLSS</sequence>
<dbReference type="InterPro" id="IPR013103">
    <property type="entry name" value="RVT_2"/>
</dbReference>
<dbReference type="Pfam" id="PF25597">
    <property type="entry name" value="SH3_retrovirus"/>
    <property type="match status" value="1"/>
</dbReference>
<accession>A0A699I535</accession>
<dbReference type="InterPro" id="IPR057670">
    <property type="entry name" value="SH3_retrovirus"/>
</dbReference>
<dbReference type="InterPro" id="IPR036397">
    <property type="entry name" value="RNaseH_sf"/>
</dbReference>
<dbReference type="Pfam" id="PF07727">
    <property type="entry name" value="RVT_2"/>
    <property type="match status" value="1"/>
</dbReference>
<dbReference type="PANTHER" id="PTHR42648:SF32">
    <property type="entry name" value="RIBONUCLEASE H-LIKE DOMAIN, GAG-PRE-INTEGRASE DOMAIN PROTEIN-RELATED"/>
    <property type="match status" value="1"/>
</dbReference>
<dbReference type="InterPro" id="IPR054722">
    <property type="entry name" value="PolX-like_BBD"/>
</dbReference>
<dbReference type="PANTHER" id="PTHR42648">
    <property type="entry name" value="TRANSPOSASE, PUTATIVE-RELATED"/>
    <property type="match status" value="1"/>
</dbReference>
<feature type="compositionally biased region" description="Polar residues" evidence="4">
    <location>
        <begin position="560"/>
        <end position="571"/>
    </location>
</feature>
<feature type="region of interest" description="Disordered" evidence="4">
    <location>
        <begin position="513"/>
        <end position="571"/>
    </location>
</feature>
<dbReference type="InterPro" id="IPR039537">
    <property type="entry name" value="Retrotran_Ty1/copia-like"/>
</dbReference>
<evidence type="ECO:0000256" key="4">
    <source>
        <dbReference type="SAM" id="MobiDB-lite"/>
    </source>
</evidence>
<dbReference type="SUPFAM" id="SSF53098">
    <property type="entry name" value="Ribonuclease H-like"/>
    <property type="match status" value="1"/>
</dbReference>
<feature type="domain" description="Integrase catalytic" evidence="5">
    <location>
        <begin position="92"/>
        <end position="264"/>
    </location>
</feature>
<proteinExistence type="predicted"/>
<organism evidence="6">
    <name type="scientific">Tanacetum cinerariifolium</name>
    <name type="common">Dalmatian daisy</name>
    <name type="synonym">Chrysanthemum cinerariifolium</name>
    <dbReference type="NCBI Taxonomy" id="118510"/>
    <lineage>
        <taxon>Eukaryota</taxon>
        <taxon>Viridiplantae</taxon>
        <taxon>Streptophyta</taxon>
        <taxon>Embryophyta</taxon>
        <taxon>Tracheophyta</taxon>
        <taxon>Spermatophyta</taxon>
        <taxon>Magnoliopsida</taxon>
        <taxon>eudicotyledons</taxon>
        <taxon>Gunneridae</taxon>
        <taxon>Pentapetalae</taxon>
        <taxon>asterids</taxon>
        <taxon>campanulids</taxon>
        <taxon>Asterales</taxon>
        <taxon>Asteraceae</taxon>
        <taxon>Asteroideae</taxon>
        <taxon>Anthemideae</taxon>
        <taxon>Anthemidinae</taxon>
        <taxon>Tanacetum</taxon>
    </lineage>
</organism>
<protein>
    <recommendedName>
        <fullName evidence="5">Integrase catalytic domain-containing protein</fullName>
    </recommendedName>
</protein>
<feature type="compositionally biased region" description="Basic and acidic residues" evidence="4">
    <location>
        <begin position="356"/>
        <end position="382"/>
    </location>
</feature>
<keyword evidence="2" id="KW-0479">Metal-binding</keyword>
<dbReference type="Pfam" id="PF22936">
    <property type="entry name" value="Pol_BBD"/>
    <property type="match status" value="1"/>
</dbReference>